<evidence type="ECO:0000259" key="6">
    <source>
        <dbReference type="SMART" id="SM01144"/>
    </source>
</evidence>
<keyword evidence="2" id="KW-0808">Transferase</keyword>
<accession>A0A3D8M4Y6</accession>
<keyword evidence="4" id="KW-0819">tRNA processing</keyword>
<dbReference type="GO" id="GO:0016432">
    <property type="term" value="F:tRNA-uridine aminocarboxypropyltransferase activity"/>
    <property type="evidence" value="ECO:0007669"/>
    <property type="project" value="UniProtKB-EC"/>
</dbReference>
<dbReference type="Proteomes" id="UP000256561">
    <property type="component" value="Unassembled WGS sequence"/>
</dbReference>
<dbReference type="PANTHER" id="PTHR21392:SF0">
    <property type="entry name" value="TRNA-URIDINE AMINOCARBOXYPROPYLTRANSFERASE 2"/>
    <property type="match status" value="1"/>
</dbReference>
<keyword evidence="3" id="KW-0949">S-adenosyl-L-methionine</keyword>
<dbReference type="EMBL" id="QRHA01000008">
    <property type="protein sequence ID" value="RDV24807.1"/>
    <property type="molecule type" value="Genomic_DNA"/>
</dbReference>
<evidence type="ECO:0000256" key="2">
    <source>
        <dbReference type="ARBA" id="ARBA00022679"/>
    </source>
</evidence>
<dbReference type="PANTHER" id="PTHR21392">
    <property type="entry name" value="TRNA-URIDINE AMINOCARBOXYPROPYLTRANSFERASE 2"/>
    <property type="match status" value="1"/>
</dbReference>
<dbReference type="InterPro" id="IPR039262">
    <property type="entry name" value="DTWD2/TAPT"/>
</dbReference>
<evidence type="ECO:0000256" key="1">
    <source>
        <dbReference type="ARBA" id="ARBA00012386"/>
    </source>
</evidence>
<comment type="caution">
    <text evidence="7">The sequence shown here is derived from an EMBL/GenBank/DDBJ whole genome shotgun (WGS) entry which is preliminary data.</text>
</comment>
<dbReference type="Pfam" id="PF03942">
    <property type="entry name" value="DTW"/>
    <property type="match status" value="1"/>
</dbReference>
<organism evidence="7 8">
    <name type="scientific">Alteromonas aestuariivivens</name>
    <dbReference type="NCBI Taxonomy" id="1938339"/>
    <lineage>
        <taxon>Bacteria</taxon>
        <taxon>Pseudomonadati</taxon>
        <taxon>Pseudomonadota</taxon>
        <taxon>Gammaproteobacteria</taxon>
        <taxon>Alteromonadales</taxon>
        <taxon>Alteromonadaceae</taxon>
        <taxon>Alteromonas/Salinimonas group</taxon>
        <taxon>Alteromonas</taxon>
    </lineage>
</organism>
<dbReference type="SMART" id="SM01144">
    <property type="entry name" value="DTW"/>
    <property type="match status" value="1"/>
</dbReference>
<evidence type="ECO:0000313" key="7">
    <source>
        <dbReference type="EMBL" id="RDV24807.1"/>
    </source>
</evidence>
<gene>
    <name evidence="7" type="ORF">DXV75_12050</name>
</gene>
<dbReference type="AlphaFoldDB" id="A0A3D8M4Y6"/>
<dbReference type="InterPro" id="IPR005636">
    <property type="entry name" value="DTW"/>
</dbReference>
<evidence type="ECO:0000313" key="8">
    <source>
        <dbReference type="Proteomes" id="UP000256561"/>
    </source>
</evidence>
<proteinExistence type="inferred from homology"/>
<reference evidence="8" key="1">
    <citation type="submission" date="2018-08" db="EMBL/GenBank/DDBJ databases">
        <authorList>
            <person name="Zhang J."/>
            <person name="Du Z.-J."/>
        </authorList>
    </citation>
    <scope>NUCLEOTIDE SEQUENCE [LARGE SCALE GENOMIC DNA]</scope>
    <source>
        <strain evidence="8">KCTC 52655</strain>
    </source>
</reference>
<dbReference type="EC" id="2.5.1.25" evidence="1"/>
<comment type="similarity">
    <text evidence="5">Belongs to the TDD superfamily. DTWD2 family.</text>
</comment>
<dbReference type="OrthoDB" id="268835at2"/>
<evidence type="ECO:0000256" key="5">
    <source>
        <dbReference type="ARBA" id="ARBA00034489"/>
    </source>
</evidence>
<evidence type="ECO:0000256" key="3">
    <source>
        <dbReference type="ARBA" id="ARBA00022691"/>
    </source>
</evidence>
<feature type="domain" description="DTW" evidence="6">
    <location>
        <begin position="3"/>
        <end position="191"/>
    </location>
</feature>
<evidence type="ECO:0000256" key="4">
    <source>
        <dbReference type="ARBA" id="ARBA00022694"/>
    </source>
</evidence>
<protein>
    <recommendedName>
        <fullName evidence="1">tRNA-uridine aminocarboxypropyltransferase</fullName>
        <ecNumber evidence="1">2.5.1.25</ecNumber>
    </recommendedName>
</protein>
<keyword evidence="8" id="KW-1185">Reference proteome</keyword>
<sequence length="194" mass="22140">MKLREYCLRCRYPRSTCVCDHISKLTSPVKLIILQHPDEVGQAKNTARLVALCCPQVQIFVGRNSDDFAQCRQITEKTEAGLIYPSAHSLPLEEHKESLPPKRAGALIFLDASWRKSRALWMANPWLHTLPQWHFARPPQSQYRIRHTRLKHSLSTIEAVAYTLAEGYQINSGPLLGALNALQSHWKGPKSHQR</sequence>
<dbReference type="GO" id="GO:0008033">
    <property type="term" value="P:tRNA processing"/>
    <property type="evidence" value="ECO:0007669"/>
    <property type="project" value="UniProtKB-KW"/>
</dbReference>
<name>A0A3D8M4Y6_9ALTE</name>